<reference evidence="2" key="1">
    <citation type="submission" date="2022-03" db="EMBL/GenBank/DDBJ databases">
        <authorList>
            <person name="Martin C."/>
        </authorList>
    </citation>
    <scope>NUCLEOTIDE SEQUENCE</scope>
</reference>
<keyword evidence="1" id="KW-1133">Transmembrane helix</keyword>
<keyword evidence="3" id="KW-1185">Reference proteome</keyword>
<dbReference type="AlphaFoldDB" id="A0A8S4NP82"/>
<protein>
    <submittedName>
        <fullName evidence="2">Uncharacterized protein</fullName>
    </submittedName>
</protein>
<evidence type="ECO:0000256" key="1">
    <source>
        <dbReference type="SAM" id="Phobius"/>
    </source>
</evidence>
<comment type="caution">
    <text evidence="2">The sequence shown here is derived from an EMBL/GenBank/DDBJ whole genome shotgun (WGS) entry which is preliminary data.</text>
</comment>
<evidence type="ECO:0000313" key="3">
    <source>
        <dbReference type="Proteomes" id="UP000749559"/>
    </source>
</evidence>
<feature type="transmembrane region" description="Helical" evidence="1">
    <location>
        <begin position="68"/>
        <end position="91"/>
    </location>
</feature>
<dbReference type="Proteomes" id="UP000749559">
    <property type="component" value="Unassembled WGS sequence"/>
</dbReference>
<gene>
    <name evidence="2" type="ORF">OFUS_LOCUS8619</name>
</gene>
<organism evidence="2 3">
    <name type="scientific">Owenia fusiformis</name>
    <name type="common">Polychaete worm</name>
    <dbReference type="NCBI Taxonomy" id="6347"/>
    <lineage>
        <taxon>Eukaryota</taxon>
        <taxon>Metazoa</taxon>
        <taxon>Spiralia</taxon>
        <taxon>Lophotrochozoa</taxon>
        <taxon>Annelida</taxon>
        <taxon>Polychaeta</taxon>
        <taxon>Sedentaria</taxon>
        <taxon>Canalipalpata</taxon>
        <taxon>Sabellida</taxon>
        <taxon>Oweniida</taxon>
        <taxon>Oweniidae</taxon>
        <taxon>Owenia</taxon>
    </lineage>
</organism>
<dbReference type="EMBL" id="CAIIXF020000004">
    <property type="protein sequence ID" value="CAH1782140.1"/>
    <property type="molecule type" value="Genomic_DNA"/>
</dbReference>
<keyword evidence="1" id="KW-0812">Transmembrane</keyword>
<proteinExistence type="predicted"/>
<sequence length="149" mass="15982">VILITMSHVCGTLCVCSENMHYINCERQSICSDLEEILRRGVIGGNCALGSTPSAVAESGEVTGLYTIPLVIVGVFTFVVLVAALCLYCVWRVGMICKNRVQAPYTRAPPSETLGVAFELDGTQEERQAIADFVGASSDEEVVFDVSSV</sequence>
<accession>A0A8S4NP82</accession>
<keyword evidence="1" id="KW-0472">Membrane</keyword>
<name>A0A8S4NP82_OWEFU</name>
<feature type="non-terminal residue" evidence="2">
    <location>
        <position position="149"/>
    </location>
</feature>
<evidence type="ECO:0000313" key="2">
    <source>
        <dbReference type="EMBL" id="CAH1782140.1"/>
    </source>
</evidence>